<evidence type="ECO:0000313" key="2">
    <source>
        <dbReference type="WBParaSite" id="jg23815"/>
    </source>
</evidence>
<evidence type="ECO:0000313" key="1">
    <source>
        <dbReference type="Proteomes" id="UP000887574"/>
    </source>
</evidence>
<dbReference type="AlphaFoldDB" id="A0A915DV39"/>
<dbReference type="Proteomes" id="UP000887574">
    <property type="component" value="Unplaced"/>
</dbReference>
<sequence>MRPSPFPVSLWSCYERTIRGEDKTNNFAEAAHRRLQTILDIHHPTMGPFVGEMKKAQKLSDHTYEQCIRGQPALKKRRVNQEVDKRILALVELYGTKSLIEYILEDSFLRGLAQLYYGSVMC</sequence>
<reference evidence="2" key="1">
    <citation type="submission" date="2022-11" db="UniProtKB">
        <authorList>
            <consortium name="WormBaseParasite"/>
        </authorList>
    </citation>
    <scope>IDENTIFICATION</scope>
</reference>
<proteinExistence type="predicted"/>
<dbReference type="WBParaSite" id="jg23815">
    <property type="protein sequence ID" value="jg23815"/>
    <property type="gene ID" value="jg23815"/>
</dbReference>
<keyword evidence="1" id="KW-1185">Reference proteome</keyword>
<organism evidence="1 2">
    <name type="scientific">Ditylenchus dipsaci</name>
    <dbReference type="NCBI Taxonomy" id="166011"/>
    <lineage>
        <taxon>Eukaryota</taxon>
        <taxon>Metazoa</taxon>
        <taxon>Ecdysozoa</taxon>
        <taxon>Nematoda</taxon>
        <taxon>Chromadorea</taxon>
        <taxon>Rhabditida</taxon>
        <taxon>Tylenchina</taxon>
        <taxon>Tylenchomorpha</taxon>
        <taxon>Sphaerularioidea</taxon>
        <taxon>Anguinidae</taxon>
        <taxon>Anguininae</taxon>
        <taxon>Ditylenchus</taxon>
    </lineage>
</organism>
<accession>A0A915DV39</accession>
<protein>
    <submittedName>
        <fullName evidence="2">Uncharacterized protein</fullName>
    </submittedName>
</protein>
<name>A0A915DV39_9BILA</name>